<sequence>MDEPPEMLNVFHLITLSRGSTSRLCSTGLREGPPGRRHAVRDSGVGELAARSGGRMRVTKSGALGVRFEGAERGGPKGRLAMAADIFSVAPSVLVVDVKKDGCDTLKYRSFCRDELRPALKDIVWAADPAPAAAATFV</sequence>
<evidence type="ECO:0000313" key="1">
    <source>
        <dbReference type="EMBL" id="RLN12558.1"/>
    </source>
</evidence>
<gene>
    <name evidence="1" type="ORF">C2845_PM09G22830</name>
</gene>
<keyword evidence="1" id="KW-0808">Transferase</keyword>
<comment type="caution">
    <text evidence="1">The sequence shown here is derived from an EMBL/GenBank/DDBJ whole genome shotgun (WGS) entry which is preliminary data.</text>
</comment>
<reference evidence="2" key="1">
    <citation type="journal article" date="2019" name="Nat. Commun.">
        <title>The genome of broomcorn millet.</title>
        <authorList>
            <person name="Zou C."/>
            <person name="Miki D."/>
            <person name="Li D."/>
            <person name="Tang Q."/>
            <person name="Xiao L."/>
            <person name="Rajput S."/>
            <person name="Deng P."/>
            <person name="Jia W."/>
            <person name="Huang R."/>
            <person name="Zhang M."/>
            <person name="Sun Y."/>
            <person name="Hu J."/>
            <person name="Fu X."/>
            <person name="Schnable P.S."/>
            <person name="Li F."/>
            <person name="Zhang H."/>
            <person name="Feng B."/>
            <person name="Zhu X."/>
            <person name="Liu R."/>
            <person name="Schnable J.C."/>
            <person name="Zhu J.-K."/>
            <person name="Zhang H."/>
        </authorList>
    </citation>
    <scope>NUCLEOTIDE SEQUENCE [LARGE SCALE GENOMIC DNA]</scope>
</reference>
<keyword evidence="1" id="KW-0418">Kinase</keyword>
<dbReference type="GO" id="GO:0016301">
    <property type="term" value="F:kinase activity"/>
    <property type="evidence" value="ECO:0007669"/>
    <property type="project" value="UniProtKB-KW"/>
</dbReference>
<keyword evidence="2" id="KW-1185">Reference proteome</keyword>
<proteinExistence type="predicted"/>
<accession>A0A3L6S2B8</accession>
<dbReference type="CDD" id="cd12195">
    <property type="entry name" value="CIPK_C"/>
    <property type="match status" value="1"/>
</dbReference>
<organism evidence="1 2">
    <name type="scientific">Panicum miliaceum</name>
    <name type="common">Proso millet</name>
    <name type="synonym">Broomcorn millet</name>
    <dbReference type="NCBI Taxonomy" id="4540"/>
    <lineage>
        <taxon>Eukaryota</taxon>
        <taxon>Viridiplantae</taxon>
        <taxon>Streptophyta</taxon>
        <taxon>Embryophyta</taxon>
        <taxon>Tracheophyta</taxon>
        <taxon>Spermatophyta</taxon>
        <taxon>Magnoliopsida</taxon>
        <taxon>Liliopsida</taxon>
        <taxon>Poales</taxon>
        <taxon>Poaceae</taxon>
        <taxon>PACMAD clade</taxon>
        <taxon>Panicoideae</taxon>
        <taxon>Panicodae</taxon>
        <taxon>Paniceae</taxon>
        <taxon>Panicinae</taxon>
        <taxon>Panicum</taxon>
        <taxon>Panicum sect. Panicum</taxon>
    </lineage>
</organism>
<dbReference type="STRING" id="4540.A0A3L6S2B8"/>
<dbReference type="Proteomes" id="UP000275267">
    <property type="component" value="Unassembled WGS sequence"/>
</dbReference>
<dbReference type="Gene3D" id="3.30.310.80">
    <property type="entry name" value="Kinase associated domain 1, KA1"/>
    <property type="match status" value="1"/>
</dbReference>
<evidence type="ECO:0000313" key="2">
    <source>
        <dbReference type="Proteomes" id="UP000275267"/>
    </source>
</evidence>
<dbReference type="OrthoDB" id="1927112at2759"/>
<dbReference type="EMBL" id="PQIB02000006">
    <property type="protein sequence ID" value="RLN12558.1"/>
    <property type="molecule type" value="Genomic_DNA"/>
</dbReference>
<name>A0A3L6S2B8_PANMI</name>
<dbReference type="AlphaFoldDB" id="A0A3L6S2B8"/>
<protein>
    <submittedName>
        <fullName evidence="1">CBL-interacting protein kinase 22</fullName>
    </submittedName>
</protein>